<feature type="signal peptide" evidence="2">
    <location>
        <begin position="1"/>
        <end position="17"/>
    </location>
</feature>
<comment type="caution">
    <text evidence="3">The sequence shown here is derived from an EMBL/GenBank/DDBJ whole genome shotgun (WGS) entry which is preliminary data.</text>
</comment>
<keyword evidence="2" id="KW-0732">Signal</keyword>
<feature type="region of interest" description="Disordered" evidence="1">
    <location>
        <begin position="233"/>
        <end position="267"/>
    </location>
</feature>
<reference evidence="3" key="1">
    <citation type="submission" date="2023-02" db="EMBL/GenBank/DDBJ databases">
        <title>Identification and recombinant expression of a fungal hydrolase from Papiliotrema laurentii that hydrolyzes apple cutin and clears colloidal polyester polyurethane.</title>
        <authorList>
            <consortium name="DOE Joint Genome Institute"/>
            <person name="Roman V.A."/>
            <person name="Bojanowski C."/>
            <person name="Crable B.R."/>
            <person name="Wagner D.N."/>
            <person name="Hung C.S."/>
            <person name="Nadeau L.J."/>
            <person name="Schratz L."/>
            <person name="Haridas S."/>
            <person name="Pangilinan J."/>
            <person name="Lipzen A."/>
            <person name="Na H."/>
            <person name="Yan M."/>
            <person name="Ng V."/>
            <person name="Grigoriev I.V."/>
            <person name="Spatafora J.W."/>
            <person name="Barlow D."/>
            <person name="Biffinger J."/>
            <person name="Kelley-Loughnane N."/>
            <person name="Varaljay V.A."/>
            <person name="Crookes-Goodson W.J."/>
        </authorList>
    </citation>
    <scope>NUCLEOTIDE SEQUENCE</scope>
    <source>
        <strain evidence="3">5307AH</strain>
    </source>
</reference>
<evidence type="ECO:0000313" key="3">
    <source>
        <dbReference type="EMBL" id="KAK1922355.1"/>
    </source>
</evidence>
<accession>A0AAD9CVL3</accession>
<gene>
    <name evidence="3" type="ORF">DB88DRAFT_511886</name>
</gene>
<evidence type="ECO:0000313" key="4">
    <source>
        <dbReference type="Proteomes" id="UP001182556"/>
    </source>
</evidence>
<name>A0AAD9CVL3_PAPLA</name>
<organism evidence="3 4">
    <name type="scientific">Papiliotrema laurentii</name>
    <name type="common">Cryptococcus laurentii</name>
    <dbReference type="NCBI Taxonomy" id="5418"/>
    <lineage>
        <taxon>Eukaryota</taxon>
        <taxon>Fungi</taxon>
        <taxon>Dikarya</taxon>
        <taxon>Basidiomycota</taxon>
        <taxon>Agaricomycotina</taxon>
        <taxon>Tremellomycetes</taxon>
        <taxon>Tremellales</taxon>
        <taxon>Rhynchogastremaceae</taxon>
        <taxon>Papiliotrema</taxon>
    </lineage>
</organism>
<feature type="compositionally biased region" description="Low complexity" evidence="1">
    <location>
        <begin position="242"/>
        <end position="267"/>
    </location>
</feature>
<feature type="chain" id="PRO_5041960568" evidence="2">
    <location>
        <begin position="18"/>
        <end position="289"/>
    </location>
</feature>
<evidence type="ECO:0000256" key="1">
    <source>
        <dbReference type="SAM" id="MobiDB-lite"/>
    </source>
</evidence>
<feature type="compositionally biased region" description="Low complexity" evidence="1">
    <location>
        <begin position="201"/>
        <end position="212"/>
    </location>
</feature>
<proteinExistence type="predicted"/>
<dbReference type="EMBL" id="JAODAN010000008">
    <property type="protein sequence ID" value="KAK1922355.1"/>
    <property type="molecule type" value="Genomic_DNA"/>
</dbReference>
<keyword evidence="4" id="KW-1185">Reference proteome</keyword>
<dbReference type="AlphaFoldDB" id="A0AAD9CVL3"/>
<sequence>MLLSLYALCCLLPLAFAGQGIGQPCIGDGDCDSGFCDDSSPGNLLCGSVPKLDARKCTPGDGFSECESVRTITVAQAPRNGGDLVCLQNFVGVGGQCDVSRQCEMGNSCDKDGVCNAIVDPKGDGEPCDKDGDCFSGICEDHIANDGFQKVCLAANVPEFSGCDVSRQCTNAPNEWTPLACRPESDRAAVEAAINGGGGSSSPSNNPGGNPNEEVVTTTVIQNGQPQTVVQTRTVGSGSGGAAAARASASASRSSTSSSARASSAANPKLDGAGLLGLLASVVLGAFAL</sequence>
<evidence type="ECO:0000256" key="2">
    <source>
        <dbReference type="SAM" id="SignalP"/>
    </source>
</evidence>
<feature type="region of interest" description="Disordered" evidence="1">
    <location>
        <begin position="193"/>
        <end position="214"/>
    </location>
</feature>
<protein>
    <submittedName>
        <fullName evidence="3">Uncharacterized protein</fullName>
    </submittedName>
</protein>
<dbReference type="Proteomes" id="UP001182556">
    <property type="component" value="Unassembled WGS sequence"/>
</dbReference>